<keyword evidence="1" id="KW-0732">Signal</keyword>
<dbReference type="Gene3D" id="3.15.10.30">
    <property type="entry name" value="Haemolymph juvenile hormone binding protein"/>
    <property type="match status" value="2"/>
</dbReference>
<organism evidence="2 3">
    <name type="scientific">Danaus plexippus plexippus</name>
    <dbReference type="NCBI Taxonomy" id="278856"/>
    <lineage>
        <taxon>Eukaryota</taxon>
        <taxon>Metazoa</taxon>
        <taxon>Ecdysozoa</taxon>
        <taxon>Arthropoda</taxon>
        <taxon>Hexapoda</taxon>
        <taxon>Insecta</taxon>
        <taxon>Pterygota</taxon>
        <taxon>Neoptera</taxon>
        <taxon>Endopterygota</taxon>
        <taxon>Lepidoptera</taxon>
        <taxon>Glossata</taxon>
        <taxon>Ditrysia</taxon>
        <taxon>Papilionoidea</taxon>
        <taxon>Nymphalidae</taxon>
        <taxon>Danainae</taxon>
        <taxon>Danaini</taxon>
        <taxon>Danaina</taxon>
        <taxon>Danaus</taxon>
        <taxon>Danaus</taxon>
    </lineage>
</organism>
<accession>A0A212EXA4</accession>
<dbReference type="Pfam" id="PF06585">
    <property type="entry name" value="JHBP"/>
    <property type="match status" value="2"/>
</dbReference>
<comment type="caution">
    <text evidence="2">The sequence shown here is derived from an EMBL/GenBank/DDBJ whole genome shotgun (WGS) entry which is preliminary data.</text>
</comment>
<dbReference type="InParanoid" id="A0A212EXA4"/>
<dbReference type="EMBL" id="AGBW02011789">
    <property type="protein sequence ID" value="OWR46126.1"/>
    <property type="molecule type" value="Genomic_DNA"/>
</dbReference>
<protein>
    <submittedName>
        <fullName evidence="2">Juvenile hormone binding protein an-0128</fullName>
    </submittedName>
</protein>
<reference evidence="2 3" key="1">
    <citation type="journal article" date="2011" name="Cell">
        <title>The monarch butterfly genome yields insights into long-distance migration.</title>
        <authorList>
            <person name="Zhan S."/>
            <person name="Merlin C."/>
            <person name="Boore J.L."/>
            <person name="Reppert S.M."/>
        </authorList>
    </citation>
    <scope>NUCLEOTIDE SEQUENCE [LARGE SCALE GENOMIC DNA]</scope>
    <source>
        <strain evidence="2">F-2</strain>
    </source>
</reference>
<dbReference type="AlphaFoldDB" id="A0A212EXA4"/>
<feature type="chain" id="PRO_5012690829" evidence="1">
    <location>
        <begin position="17"/>
        <end position="207"/>
    </location>
</feature>
<keyword evidence="3" id="KW-1185">Reference proteome</keyword>
<proteinExistence type="predicted"/>
<dbReference type="KEGG" id="dpl:KGM_209203"/>
<dbReference type="GO" id="GO:0005615">
    <property type="term" value="C:extracellular space"/>
    <property type="evidence" value="ECO:0007669"/>
    <property type="project" value="TreeGrafter"/>
</dbReference>
<evidence type="ECO:0000313" key="3">
    <source>
        <dbReference type="Proteomes" id="UP000007151"/>
    </source>
</evidence>
<dbReference type="InterPro" id="IPR038606">
    <property type="entry name" value="To_sf"/>
</dbReference>
<dbReference type="PANTHER" id="PTHR11008:SF32">
    <property type="entry name" value="CIRCADIAN CLOCK-CONTROLLED PROTEIN DAYWAKE-RELATED"/>
    <property type="match status" value="1"/>
</dbReference>
<feature type="signal peptide" evidence="1">
    <location>
        <begin position="1"/>
        <end position="16"/>
    </location>
</feature>
<evidence type="ECO:0000256" key="1">
    <source>
        <dbReference type="SAM" id="SignalP"/>
    </source>
</evidence>
<evidence type="ECO:0000313" key="2">
    <source>
        <dbReference type="EMBL" id="OWR46126.1"/>
    </source>
</evidence>
<dbReference type="SMART" id="SM00700">
    <property type="entry name" value="JHBP"/>
    <property type="match status" value="1"/>
</dbReference>
<sequence>MLSVIALLCFVVTSDGVSVASFFPLCKLGDDACMLSSAKSSLPILVKGIPELGVGSIDPIHDHIKKKQYTKITCDVTLSGNYEVQGKVLILPVEGNGKYNIDIRGISVKCNFNLTEFEESGVSHWKISDDWSDSYKFKVRDGATFHFENLFNGNKILADPVLELINSNWKDIMEEIAPPIIKAVIVREVEAVNMLYSAVPADDFFVK</sequence>
<name>A0A212EXA4_DANPL</name>
<gene>
    <name evidence="2" type="ORF">KGM_209203</name>
</gene>
<dbReference type="PANTHER" id="PTHR11008">
    <property type="entry name" value="PROTEIN TAKEOUT-LIKE PROTEIN"/>
    <property type="match status" value="1"/>
</dbReference>
<dbReference type="STRING" id="278856.A0A212EXA4"/>
<dbReference type="Proteomes" id="UP000007151">
    <property type="component" value="Unassembled WGS sequence"/>
</dbReference>
<dbReference type="InterPro" id="IPR010562">
    <property type="entry name" value="Haemolymph_juvenile_hormone-bd"/>
</dbReference>